<organism evidence="1 2">
    <name type="scientific">Smallanthus sonchifolius</name>
    <dbReference type="NCBI Taxonomy" id="185202"/>
    <lineage>
        <taxon>Eukaryota</taxon>
        <taxon>Viridiplantae</taxon>
        <taxon>Streptophyta</taxon>
        <taxon>Embryophyta</taxon>
        <taxon>Tracheophyta</taxon>
        <taxon>Spermatophyta</taxon>
        <taxon>Magnoliopsida</taxon>
        <taxon>eudicotyledons</taxon>
        <taxon>Gunneridae</taxon>
        <taxon>Pentapetalae</taxon>
        <taxon>asterids</taxon>
        <taxon>campanulids</taxon>
        <taxon>Asterales</taxon>
        <taxon>Asteraceae</taxon>
        <taxon>Asteroideae</taxon>
        <taxon>Heliantheae alliance</taxon>
        <taxon>Millerieae</taxon>
        <taxon>Smallanthus</taxon>
    </lineage>
</organism>
<reference evidence="1 2" key="2">
    <citation type="journal article" date="2022" name="Mol. Ecol. Resour.">
        <title>The genomes of chicory, endive, great burdock and yacon provide insights into Asteraceae paleo-polyploidization history and plant inulin production.</title>
        <authorList>
            <person name="Fan W."/>
            <person name="Wang S."/>
            <person name="Wang H."/>
            <person name="Wang A."/>
            <person name="Jiang F."/>
            <person name="Liu H."/>
            <person name="Zhao H."/>
            <person name="Xu D."/>
            <person name="Zhang Y."/>
        </authorList>
    </citation>
    <scope>NUCLEOTIDE SEQUENCE [LARGE SCALE GENOMIC DNA]</scope>
    <source>
        <strain evidence="2">cv. Yunnan</strain>
        <tissue evidence="1">Leaves</tissue>
    </source>
</reference>
<proteinExistence type="predicted"/>
<evidence type="ECO:0000313" key="2">
    <source>
        <dbReference type="Proteomes" id="UP001056120"/>
    </source>
</evidence>
<protein>
    <submittedName>
        <fullName evidence="1">Uncharacterized protein</fullName>
    </submittedName>
</protein>
<name>A0ACB9I679_9ASTR</name>
<keyword evidence="2" id="KW-1185">Reference proteome</keyword>
<reference evidence="2" key="1">
    <citation type="journal article" date="2022" name="Mol. Ecol. Resour.">
        <title>The genomes of chicory, endive, great burdock and yacon provide insights into Asteraceae palaeo-polyploidization history and plant inulin production.</title>
        <authorList>
            <person name="Fan W."/>
            <person name="Wang S."/>
            <person name="Wang H."/>
            <person name="Wang A."/>
            <person name="Jiang F."/>
            <person name="Liu H."/>
            <person name="Zhao H."/>
            <person name="Xu D."/>
            <person name="Zhang Y."/>
        </authorList>
    </citation>
    <scope>NUCLEOTIDE SEQUENCE [LARGE SCALE GENOMIC DNA]</scope>
    <source>
        <strain evidence="2">cv. Yunnan</strain>
    </source>
</reference>
<comment type="caution">
    <text evidence="1">The sequence shown here is derived from an EMBL/GenBank/DDBJ whole genome shotgun (WGS) entry which is preliminary data.</text>
</comment>
<accession>A0ACB9I679</accession>
<dbReference type="Proteomes" id="UP001056120">
    <property type="component" value="Linkage Group LG10"/>
</dbReference>
<sequence length="187" mass="20684">MGPTRFFLLCFITGLVSFSMNFDVHEGAEFLVGGKENSWRIPTSPNGLNEWAEKERFKVGDVLVFKYDSKTDSVLEVEEGDYNKCNKMKPIHEYHDGNTTVKINESGAFFFISGANGHCEKGLKLEVKVLSQKHSSPPPALPPKDSPTVYPPPALTPAESPKSGSDVRVIGISTVIMAICMCFMIFF</sequence>
<evidence type="ECO:0000313" key="1">
    <source>
        <dbReference type="EMBL" id="KAI3803088.1"/>
    </source>
</evidence>
<dbReference type="EMBL" id="CM042027">
    <property type="protein sequence ID" value="KAI3803088.1"/>
    <property type="molecule type" value="Genomic_DNA"/>
</dbReference>
<gene>
    <name evidence="1" type="ORF">L1987_31236</name>
</gene>